<evidence type="ECO:0000313" key="1">
    <source>
        <dbReference type="EMBL" id="GAF94003.1"/>
    </source>
</evidence>
<dbReference type="AlphaFoldDB" id="X0TKD9"/>
<accession>X0TKD9</accession>
<feature type="non-terminal residue" evidence="1">
    <location>
        <position position="307"/>
    </location>
</feature>
<organism evidence="1">
    <name type="scientific">marine sediment metagenome</name>
    <dbReference type="NCBI Taxonomy" id="412755"/>
    <lineage>
        <taxon>unclassified sequences</taxon>
        <taxon>metagenomes</taxon>
        <taxon>ecological metagenomes</taxon>
    </lineage>
</organism>
<protein>
    <submittedName>
        <fullName evidence="1">Uncharacterized protein</fullName>
    </submittedName>
</protein>
<reference evidence="1" key="1">
    <citation type="journal article" date="2014" name="Front. Microbiol.">
        <title>High frequency of phylogenetically diverse reductive dehalogenase-homologous genes in deep subseafloor sedimentary metagenomes.</title>
        <authorList>
            <person name="Kawai M."/>
            <person name="Futagami T."/>
            <person name="Toyoda A."/>
            <person name="Takaki Y."/>
            <person name="Nishi S."/>
            <person name="Hori S."/>
            <person name="Arai W."/>
            <person name="Tsubouchi T."/>
            <person name="Morono Y."/>
            <person name="Uchiyama I."/>
            <person name="Ito T."/>
            <person name="Fujiyama A."/>
            <person name="Inagaki F."/>
            <person name="Takami H."/>
        </authorList>
    </citation>
    <scope>NUCLEOTIDE SEQUENCE</scope>
    <source>
        <strain evidence="1">Expedition CK06-06</strain>
    </source>
</reference>
<feature type="non-terminal residue" evidence="1">
    <location>
        <position position="1"/>
    </location>
</feature>
<comment type="caution">
    <text evidence="1">The sequence shown here is derived from an EMBL/GenBank/DDBJ whole genome shotgun (WGS) entry which is preliminary data.</text>
</comment>
<sequence>AKLAAGVTLQDPLGAVSITITDGNVDFNGQAITLTGAFTWNSADTLTYDAVVTISGNADFTIANNGTVNISSGFVLQGTGSVIINMAMLTFTDATLAAIGMVTTVNGTQTFAVSNVLTVGAGTLTLTSAILVIPTVQVNPLIVNVAATINGTSTLALDFGGAITINIPAITTGGTVTFVLQNSTAFAGVYDINGAVSAVTLTMLKSSTGTLGINTNNNNITGSTDLLIGNANAVGAITVVFGISNGVCGNFNINDDTGVHILTFGNSLWNVSGDWTYQSNTAPTYGAACAIGFTGTPTIITANKAMP</sequence>
<dbReference type="EMBL" id="BARS01010477">
    <property type="protein sequence ID" value="GAF94003.1"/>
    <property type="molecule type" value="Genomic_DNA"/>
</dbReference>
<gene>
    <name evidence="1" type="ORF">S01H1_19405</name>
</gene>
<proteinExistence type="predicted"/>
<name>X0TKD9_9ZZZZ</name>